<evidence type="ECO:0000313" key="5">
    <source>
        <dbReference type="Proteomes" id="UP001292094"/>
    </source>
</evidence>
<keyword evidence="1" id="KW-0812">Transmembrane</keyword>
<keyword evidence="2" id="KW-0732">Signal</keyword>
<comment type="caution">
    <text evidence="4">The sequence shown here is derived from an EMBL/GenBank/DDBJ whole genome shotgun (WGS) entry which is preliminary data.</text>
</comment>
<evidence type="ECO:0000259" key="3">
    <source>
        <dbReference type="Pfam" id="PF06974"/>
    </source>
</evidence>
<evidence type="ECO:0000256" key="2">
    <source>
        <dbReference type="SAM" id="SignalP"/>
    </source>
</evidence>
<dbReference type="PANTHER" id="PTHR31650">
    <property type="entry name" value="O-ACYLTRANSFERASE (WSD1-LIKE) FAMILY PROTEIN"/>
    <property type="match status" value="1"/>
</dbReference>
<dbReference type="InterPro" id="IPR009721">
    <property type="entry name" value="O-acyltransferase_WSD1_C"/>
</dbReference>
<dbReference type="EMBL" id="JAWZYT010006039">
    <property type="protein sequence ID" value="KAK4288981.1"/>
    <property type="molecule type" value="Genomic_DNA"/>
</dbReference>
<organism evidence="4 5">
    <name type="scientific">Petrolisthes manimaculis</name>
    <dbReference type="NCBI Taxonomy" id="1843537"/>
    <lineage>
        <taxon>Eukaryota</taxon>
        <taxon>Metazoa</taxon>
        <taxon>Ecdysozoa</taxon>
        <taxon>Arthropoda</taxon>
        <taxon>Crustacea</taxon>
        <taxon>Multicrustacea</taxon>
        <taxon>Malacostraca</taxon>
        <taxon>Eumalacostraca</taxon>
        <taxon>Eucarida</taxon>
        <taxon>Decapoda</taxon>
        <taxon>Pleocyemata</taxon>
        <taxon>Anomura</taxon>
        <taxon>Galatheoidea</taxon>
        <taxon>Porcellanidae</taxon>
        <taxon>Petrolisthes</taxon>
    </lineage>
</organism>
<dbReference type="AlphaFoldDB" id="A0AAE1TKX0"/>
<feature type="transmembrane region" description="Helical" evidence="1">
    <location>
        <begin position="252"/>
        <end position="276"/>
    </location>
</feature>
<dbReference type="PANTHER" id="PTHR31650:SF1">
    <property type="entry name" value="WAX ESTER SYNTHASE_DIACYLGLYCEROL ACYLTRANSFERASE 4-RELATED"/>
    <property type="match status" value="1"/>
</dbReference>
<evidence type="ECO:0000256" key="1">
    <source>
        <dbReference type="SAM" id="Phobius"/>
    </source>
</evidence>
<keyword evidence="1" id="KW-1133">Transmembrane helix</keyword>
<dbReference type="GO" id="GO:0019432">
    <property type="term" value="P:triglyceride biosynthetic process"/>
    <property type="evidence" value="ECO:0007669"/>
    <property type="project" value="TreeGrafter"/>
</dbReference>
<feature type="signal peptide" evidence="2">
    <location>
        <begin position="1"/>
        <end position="25"/>
    </location>
</feature>
<keyword evidence="1" id="KW-0472">Membrane</keyword>
<dbReference type="GO" id="GO:0008374">
    <property type="term" value="F:O-acyltransferase activity"/>
    <property type="evidence" value="ECO:0007669"/>
    <property type="project" value="InterPro"/>
</dbReference>
<accession>A0AAE1TKX0</accession>
<name>A0AAE1TKX0_9EUCA</name>
<evidence type="ECO:0000313" key="4">
    <source>
        <dbReference type="EMBL" id="KAK4288981.1"/>
    </source>
</evidence>
<sequence>MRVGGRGIKLWRVCVGVWVVRTVEGVEGLVLGGHHTPTHAHTLLLCLSGNPSLEHIRCKIKEHIVERVDREGGHLLYPNLKRCVVEVGGYQVWRKHNQFDINQHVTQSTLQHRASELSLPDLLATAHPDPWRHPATRGLTLLDAPAASKRLLQAMGQKCQRAVVWAAKLGARYWNEAWEHVLSPTRCLLEEMVQTARKEAPKDLPQLATTPVTAILVLLQMWQKVQGALTSLSYTLRLQLSVSWSVEWWMRLWWQCVVGVWWGWWWCMVGVWWVWWWCVMGVWWVCQWVYMVVGSPEMILVVEAMVEAYWVLRALVSLPRLVLTEVFKAWGAAPLTGWVGRRGSTVQRQKGVAVAWSDPVPLSTARGVKGATGATLSEVLLTASTGAIRDYLRVTGLTVPEQVRCSLSVYSPRRECNATSALRQLRLSMETIRRYPERYLASMWLLTHVAYILPRPLLGPACRALAATCPVLLSNLAGPHQPQVLWGHEILDVLYWRPPHDGAVLSVCVTSYRGSAVLGVAGDVRIAPGATTLPQAFITHLNELAVETGVRL</sequence>
<feature type="transmembrane region" description="Helical" evidence="1">
    <location>
        <begin position="288"/>
        <end position="312"/>
    </location>
</feature>
<feature type="domain" description="O-acyltransferase WSD1 C-terminal" evidence="3">
    <location>
        <begin position="417"/>
        <end position="544"/>
    </location>
</feature>
<dbReference type="InterPro" id="IPR045034">
    <property type="entry name" value="O-acyltransferase_WSD1-like"/>
</dbReference>
<reference evidence="4" key="1">
    <citation type="submission" date="2023-11" db="EMBL/GenBank/DDBJ databases">
        <title>Genome assemblies of two species of porcelain crab, Petrolisthes cinctipes and Petrolisthes manimaculis (Anomura: Porcellanidae).</title>
        <authorList>
            <person name="Angst P."/>
        </authorList>
    </citation>
    <scope>NUCLEOTIDE SEQUENCE</scope>
    <source>
        <strain evidence="4">PB745_02</strain>
        <tissue evidence="4">Gill</tissue>
    </source>
</reference>
<dbReference type="GO" id="GO:0005886">
    <property type="term" value="C:plasma membrane"/>
    <property type="evidence" value="ECO:0007669"/>
    <property type="project" value="TreeGrafter"/>
</dbReference>
<proteinExistence type="predicted"/>
<gene>
    <name evidence="4" type="ORF">Pmani_038026</name>
</gene>
<dbReference type="Pfam" id="PF06974">
    <property type="entry name" value="WS_DGAT_C"/>
    <property type="match status" value="1"/>
</dbReference>
<keyword evidence="5" id="KW-1185">Reference proteome</keyword>
<dbReference type="Proteomes" id="UP001292094">
    <property type="component" value="Unassembled WGS sequence"/>
</dbReference>
<protein>
    <recommendedName>
        <fullName evidence="3">O-acyltransferase WSD1 C-terminal domain-containing protein</fullName>
    </recommendedName>
</protein>
<feature type="chain" id="PRO_5042082110" description="O-acyltransferase WSD1 C-terminal domain-containing protein" evidence="2">
    <location>
        <begin position="26"/>
        <end position="552"/>
    </location>
</feature>